<dbReference type="InterPro" id="IPR010559">
    <property type="entry name" value="Sig_transdc_His_kin_internal"/>
</dbReference>
<gene>
    <name evidence="3" type="ORF">OUO13_01055</name>
</gene>
<feature type="transmembrane region" description="Helical" evidence="1">
    <location>
        <begin position="27"/>
        <end position="45"/>
    </location>
</feature>
<feature type="transmembrane region" description="Helical" evidence="1">
    <location>
        <begin position="111"/>
        <end position="132"/>
    </location>
</feature>
<keyword evidence="4" id="KW-1185">Reference proteome</keyword>
<evidence type="ECO:0000259" key="2">
    <source>
        <dbReference type="Pfam" id="PF06580"/>
    </source>
</evidence>
<feature type="domain" description="Signal transduction histidine kinase internal region" evidence="2">
    <location>
        <begin position="159"/>
        <end position="236"/>
    </location>
</feature>
<evidence type="ECO:0000313" key="4">
    <source>
        <dbReference type="Proteomes" id="UP001150830"/>
    </source>
</evidence>
<keyword evidence="3" id="KW-0418">Kinase</keyword>
<dbReference type="PANTHER" id="PTHR34220:SF9">
    <property type="entry name" value="SIGNAL TRANSDUCTION HISTIDINE KINASE INTERNAL REGION DOMAIN-CONTAINING PROTEIN"/>
    <property type="match status" value="1"/>
</dbReference>
<dbReference type="InterPro" id="IPR036890">
    <property type="entry name" value="HATPase_C_sf"/>
</dbReference>
<dbReference type="RefSeq" id="WP_283171993.1">
    <property type="nucleotide sequence ID" value="NZ_JAPNOA010000005.1"/>
</dbReference>
<dbReference type="GO" id="GO:0000155">
    <property type="term" value="F:phosphorelay sensor kinase activity"/>
    <property type="evidence" value="ECO:0007669"/>
    <property type="project" value="InterPro"/>
</dbReference>
<dbReference type="GO" id="GO:0016020">
    <property type="term" value="C:membrane"/>
    <property type="evidence" value="ECO:0007669"/>
    <property type="project" value="InterPro"/>
</dbReference>
<name>A0A9X3IRF0_9GAMM</name>
<keyword evidence="3" id="KW-0808">Transferase</keyword>
<dbReference type="Pfam" id="PF06580">
    <property type="entry name" value="His_kinase"/>
    <property type="match status" value="1"/>
</dbReference>
<feature type="transmembrane region" description="Helical" evidence="1">
    <location>
        <begin position="83"/>
        <end position="105"/>
    </location>
</feature>
<evidence type="ECO:0000256" key="1">
    <source>
        <dbReference type="SAM" id="Phobius"/>
    </source>
</evidence>
<keyword evidence="1" id="KW-0812">Transmembrane</keyword>
<dbReference type="Proteomes" id="UP001150830">
    <property type="component" value="Unassembled WGS sequence"/>
</dbReference>
<dbReference type="EMBL" id="JAPNOA010000005">
    <property type="protein sequence ID" value="MCY0963774.1"/>
    <property type="molecule type" value="Genomic_DNA"/>
</dbReference>
<proteinExistence type="predicted"/>
<protein>
    <submittedName>
        <fullName evidence="3">Histidine kinase</fullName>
    </submittedName>
</protein>
<organism evidence="3 4">
    <name type="scientific">Parathalassolituus penaei</name>
    <dbReference type="NCBI Taxonomy" id="2997323"/>
    <lineage>
        <taxon>Bacteria</taxon>
        <taxon>Pseudomonadati</taxon>
        <taxon>Pseudomonadota</taxon>
        <taxon>Gammaproteobacteria</taxon>
        <taxon>Oceanospirillales</taxon>
        <taxon>Oceanospirillaceae</taxon>
        <taxon>Parathalassolituus</taxon>
    </lineage>
</organism>
<reference evidence="3" key="1">
    <citation type="submission" date="2022-11" db="EMBL/GenBank/DDBJ databases">
        <title>Parathalassolutuus dongxingensis gen. nov., sp. nov., a novel member of family Oceanospirillaceae isolated from a coastal shrimp pond in Guangxi, China.</title>
        <authorList>
            <person name="Chen H."/>
        </authorList>
    </citation>
    <scope>NUCLEOTIDE SEQUENCE</scope>
    <source>
        <strain evidence="3">G-43</strain>
    </source>
</reference>
<evidence type="ECO:0000313" key="3">
    <source>
        <dbReference type="EMBL" id="MCY0963774.1"/>
    </source>
</evidence>
<dbReference type="PANTHER" id="PTHR34220">
    <property type="entry name" value="SENSOR HISTIDINE KINASE YPDA"/>
    <property type="match status" value="1"/>
</dbReference>
<dbReference type="InterPro" id="IPR050640">
    <property type="entry name" value="Bact_2-comp_sensor_kinase"/>
</dbReference>
<dbReference type="Gene3D" id="3.30.565.10">
    <property type="entry name" value="Histidine kinase-like ATPase, C-terminal domain"/>
    <property type="match status" value="1"/>
</dbReference>
<keyword evidence="1" id="KW-1133">Transmembrane helix</keyword>
<keyword evidence="1" id="KW-0472">Membrane</keyword>
<sequence>MGILNSASAPAQVCTWARTPRQLLRSLGILLIINTGITLIIYSLLGWKHFWLVFATANGIGLGCFVTITLVMRVTWPRFGNDLRILLAIQPLAAFNGALIGYLFVSEYQSLLQTWVSALTFCVPASLVFYAISRLSESRMAAQQAMTARETARRQAVEMELRTLQNQIEPHFLFNTLANVSALIDVDPDRAQQLLGLYTDFLRDSMRLAAMPEWPLASELQMVERYLQIQQVRFPEIRYEIDADHQQPDHLIPPLLLQPLVENAFGHGLVPAGNSGLIRIRYQRQPTGLVLQVDDDGVGLTTPTSAPAPASVKSGNGLALENIRARLQHRYGPAASLTLERIEPASGPALTRATLRLPEASA</sequence>
<dbReference type="SUPFAM" id="SSF55874">
    <property type="entry name" value="ATPase domain of HSP90 chaperone/DNA topoisomerase II/histidine kinase"/>
    <property type="match status" value="1"/>
</dbReference>
<dbReference type="AlphaFoldDB" id="A0A9X3IRF0"/>
<accession>A0A9X3IRF0</accession>
<feature type="transmembrane region" description="Helical" evidence="1">
    <location>
        <begin position="51"/>
        <end position="71"/>
    </location>
</feature>
<comment type="caution">
    <text evidence="3">The sequence shown here is derived from an EMBL/GenBank/DDBJ whole genome shotgun (WGS) entry which is preliminary data.</text>
</comment>